<evidence type="ECO:0000256" key="2">
    <source>
        <dbReference type="ARBA" id="ARBA00009773"/>
    </source>
</evidence>
<gene>
    <name evidence="10" type="ORF">ACFOD6_16720</name>
</gene>
<keyword evidence="4" id="KW-1003">Cell membrane</keyword>
<dbReference type="EMBL" id="JBHRSM010000026">
    <property type="protein sequence ID" value="MFC3087692.1"/>
    <property type="molecule type" value="Genomic_DNA"/>
</dbReference>
<evidence type="ECO:0000256" key="1">
    <source>
        <dbReference type="ARBA" id="ARBA00004651"/>
    </source>
</evidence>
<dbReference type="PANTHER" id="PTHR21716:SF53">
    <property type="entry name" value="PERMEASE PERM-RELATED"/>
    <property type="match status" value="1"/>
</dbReference>
<keyword evidence="6 9" id="KW-1133">Transmembrane helix</keyword>
<feature type="region of interest" description="Disordered" evidence="8">
    <location>
        <begin position="352"/>
        <end position="380"/>
    </location>
</feature>
<evidence type="ECO:0000256" key="8">
    <source>
        <dbReference type="SAM" id="MobiDB-lite"/>
    </source>
</evidence>
<evidence type="ECO:0000256" key="5">
    <source>
        <dbReference type="ARBA" id="ARBA00022692"/>
    </source>
</evidence>
<protein>
    <submittedName>
        <fullName evidence="10">AI-2E family transporter</fullName>
    </submittedName>
</protein>
<comment type="similarity">
    <text evidence="2">Belongs to the autoinducer-2 exporter (AI-2E) (TC 2.A.86) family.</text>
</comment>
<sequence length="380" mass="40354">MALPIREQIRYWGVAALVFLVLFWFLGDILLPFLMGGAIAYFLDPLADRLERAGLSRVAATTLISLVALVLVILLVLAVIPTLVNQLTALIDATPDIAKRLQGFLLDRFPDLADSTSTIRQTLAEIGLAIQSRAAQLAQGVLSSALGVISIVLFIVVVPVVAFYLLLDWDEMIARIDAMLPRDHAPTIRRLAGEIDTVLAGFVRGQVSVCLALGTFYAVALMAAGLQFGLVVGAIAGAITFIPYVGSIIGGTLAVGLALVQFWGDWVQIGIIAAIFAVGQFIEGNILTPKLVGKSVGLHPVWLLFALSAFGSVFGFVGMLIAVPVAASIGVLTRFAVEQYRASLLYRGAEGLARPADTPPAPRRSRKAATKADPKADSDP</sequence>
<feature type="compositionally biased region" description="Basic and acidic residues" evidence="8">
    <location>
        <begin position="370"/>
        <end position="380"/>
    </location>
</feature>
<feature type="transmembrane region" description="Helical" evidence="9">
    <location>
        <begin position="12"/>
        <end position="43"/>
    </location>
</feature>
<evidence type="ECO:0000256" key="3">
    <source>
        <dbReference type="ARBA" id="ARBA00022448"/>
    </source>
</evidence>
<proteinExistence type="inferred from homology"/>
<feature type="transmembrane region" description="Helical" evidence="9">
    <location>
        <begin position="266"/>
        <end position="282"/>
    </location>
</feature>
<dbReference type="InterPro" id="IPR002549">
    <property type="entry name" value="AI-2E-like"/>
</dbReference>
<feature type="transmembrane region" description="Helical" evidence="9">
    <location>
        <begin position="302"/>
        <end position="332"/>
    </location>
</feature>
<feature type="transmembrane region" description="Helical" evidence="9">
    <location>
        <begin position="145"/>
        <end position="167"/>
    </location>
</feature>
<organism evidence="10 11">
    <name type="scientific">Tabrizicola soli</name>
    <dbReference type="NCBI Taxonomy" id="2185115"/>
    <lineage>
        <taxon>Bacteria</taxon>
        <taxon>Pseudomonadati</taxon>
        <taxon>Pseudomonadota</taxon>
        <taxon>Alphaproteobacteria</taxon>
        <taxon>Rhodobacterales</taxon>
        <taxon>Paracoccaceae</taxon>
        <taxon>Tabrizicola</taxon>
    </lineage>
</organism>
<dbReference type="RefSeq" id="WP_197642218.1">
    <property type="nucleotide sequence ID" value="NZ_JAEACP010000003.1"/>
</dbReference>
<keyword evidence="7 9" id="KW-0472">Membrane</keyword>
<comment type="subcellular location">
    <subcellularLocation>
        <location evidence="1">Cell membrane</location>
        <topology evidence="1">Multi-pass membrane protein</topology>
    </subcellularLocation>
</comment>
<name>A0ABV7DX95_9RHOB</name>
<evidence type="ECO:0000256" key="4">
    <source>
        <dbReference type="ARBA" id="ARBA00022475"/>
    </source>
</evidence>
<reference evidence="11" key="1">
    <citation type="journal article" date="2019" name="Int. J. Syst. Evol. Microbiol.">
        <title>The Global Catalogue of Microorganisms (GCM) 10K type strain sequencing project: providing services to taxonomists for standard genome sequencing and annotation.</title>
        <authorList>
            <consortium name="The Broad Institute Genomics Platform"/>
            <consortium name="The Broad Institute Genome Sequencing Center for Infectious Disease"/>
            <person name="Wu L."/>
            <person name="Ma J."/>
        </authorList>
    </citation>
    <scope>NUCLEOTIDE SEQUENCE [LARGE SCALE GENOMIC DNA]</scope>
    <source>
        <strain evidence="11">KCTC 62102</strain>
    </source>
</reference>
<feature type="transmembrane region" description="Helical" evidence="9">
    <location>
        <begin position="55"/>
        <end position="80"/>
    </location>
</feature>
<dbReference type="Proteomes" id="UP001595445">
    <property type="component" value="Unassembled WGS sequence"/>
</dbReference>
<feature type="transmembrane region" description="Helical" evidence="9">
    <location>
        <begin position="241"/>
        <end position="259"/>
    </location>
</feature>
<keyword evidence="11" id="KW-1185">Reference proteome</keyword>
<evidence type="ECO:0000313" key="11">
    <source>
        <dbReference type="Proteomes" id="UP001595445"/>
    </source>
</evidence>
<evidence type="ECO:0000256" key="7">
    <source>
        <dbReference type="ARBA" id="ARBA00023136"/>
    </source>
</evidence>
<keyword evidence="3" id="KW-0813">Transport</keyword>
<evidence type="ECO:0000256" key="9">
    <source>
        <dbReference type="SAM" id="Phobius"/>
    </source>
</evidence>
<feature type="transmembrane region" description="Helical" evidence="9">
    <location>
        <begin position="209"/>
        <end position="235"/>
    </location>
</feature>
<comment type="caution">
    <text evidence="10">The sequence shown here is derived from an EMBL/GenBank/DDBJ whole genome shotgun (WGS) entry which is preliminary data.</text>
</comment>
<keyword evidence="5 9" id="KW-0812">Transmembrane</keyword>
<dbReference type="Pfam" id="PF01594">
    <property type="entry name" value="AI-2E_transport"/>
    <property type="match status" value="1"/>
</dbReference>
<evidence type="ECO:0000313" key="10">
    <source>
        <dbReference type="EMBL" id="MFC3087692.1"/>
    </source>
</evidence>
<dbReference type="PANTHER" id="PTHR21716">
    <property type="entry name" value="TRANSMEMBRANE PROTEIN"/>
    <property type="match status" value="1"/>
</dbReference>
<evidence type="ECO:0000256" key="6">
    <source>
        <dbReference type="ARBA" id="ARBA00022989"/>
    </source>
</evidence>
<accession>A0ABV7DX95</accession>